<reference evidence="7 8" key="1">
    <citation type="submission" date="2020-05" db="EMBL/GenBank/DDBJ databases">
        <title>Identification and distribution of gene clusters putatively required for synthesis of sphingolipid metabolism inhibitors in phylogenetically diverse species of the filamentous fungus Fusarium.</title>
        <authorList>
            <person name="Kim H.-S."/>
            <person name="Busman M."/>
            <person name="Brown D.W."/>
            <person name="Divon H."/>
            <person name="Uhlig S."/>
            <person name="Proctor R.H."/>
        </authorList>
    </citation>
    <scope>NUCLEOTIDE SEQUENCE [LARGE SCALE GENOMIC DNA]</scope>
    <source>
        <strain evidence="7 8">NRRL 66235</strain>
    </source>
</reference>
<feature type="transmembrane region" description="Helical" evidence="4">
    <location>
        <begin position="60"/>
        <end position="80"/>
    </location>
</feature>
<keyword evidence="3" id="KW-0325">Glycoprotein</keyword>
<dbReference type="Gene3D" id="1.20.1250.20">
    <property type="entry name" value="MFS general substrate transporter like domains"/>
    <property type="match status" value="1"/>
</dbReference>
<dbReference type="PANTHER" id="PTHR23520:SF5">
    <property type="entry name" value="TRANSPORTER, PUTATIVE (AFU_ORTHOLOGUE AFUA_3G04000)-RELATED"/>
    <property type="match status" value="1"/>
</dbReference>
<dbReference type="AlphaFoldDB" id="A0A8H6DP81"/>
<evidence type="ECO:0000313" key="7">
    <source>
        <dbReference type="EMBL" id="KAF5724526.1"/>
    </source>
</evidence>
<dbReference type="InterPro" id="IPR036259">
    <property type="entry name" value="MFS_trans_sf"/>
</dbReference>
<dbReference type="GO" id="GO:0000329">
    <property type="term" value="C:fungal-type vacuole membrane"/>
    <property type="evidence" value="ECO:0007669"/>
    <property type="project" value="TreeGrafter"/>
</dbReference>
<dbReference type="CDD" id="cd06174">
    <property type="entry name" value="MFS"/>
    <property type="match status" value="1"/>
</dbReference>
<dbReference type="SUPFAM" id="SSF103473">
    <property type="entry name" value="MFS general substrate transporter"/>
    <property type="match status" value="1"/>
</dbReference>
<feature type="transmembrane region" description="Helical" evidence="4">
    <location>
        <begin position="317"/>
        <end position="335"/>
    </location>
</feature>
<feature type="transmembrane region" description="Helical" evidence="4">
    <location>
        <begin position="434"/>
        <end position="459"/>
    </location>
</feature>
<dbReference type="GO" id="GO:0016614">
    <property type="term" value="F:oxidoreductase activity, acting on CH-OH group of donors"/>
    <property type="evidence" value="ECO:0007669"/>
    <property type="project" value="InterPro"/>
</dbReference>
<keyword evidence="4" id="KW-0472">Membrane</keyword>
<evidence type="ECO:0000256" key="4">
    <source>
        <dbReference type="SAM" id="Phobius"/>
    </source>
</evidence>
<dbReference type="Proteomes" id="UP000544331">
    <property type="component" value="Unassembled WGS sequence"/>
</dbReference>
<comment type="similarity">
    <text evidence="2">Belongs to the GMC oxidoreductase family.</text>
</comment>
<proteinExistence type="inferred from homology"/>
<feature type="transmembrane region" description="Helical" evidence="4">
    <location>
        <begin position="355"/>
        <end position="381"/>
    </location>
</feature>
<dbReference type="GO" id="GO:0050660">
    <property type="term" value="F:flavin adenine dinucleotide binding"/>
    <property type="evidence" value="ECO:0007669"/>
    <property type="project" value="InterPro"/>
</dbReference>
<comment type="subcellular location">
    <subcellularLocation>
        <location evidence="1">Membrane</location>
        <topology evidence="1">Multi-pass membrane protein</topology>
    </subcellularLocation>
</comment>
<feature type="transmembrane region" description="Helical" evidence="4">
    <location>
        <begin position="87"/>
        <end position="106"/>
    </location>
</feature>
<dbReference type="Pfam" id="PF00732">
    <property type="entry name" value="GMC_oxred_N"/>
    <property type="match status" value="1"/>
</dbReference>
<keyword evidence="4" id="KW-1133">Transmembrane helix</keyword>
<evidence type="ECO:0000259" key="5">
    <source>
        <dbReference type="Pfam" id="PF00732"/>
    </source>
</evidence>
<dbReference type="EMBL" id="JAAOAN010000031">
    <property type="protein sequence ID" value="KAF5724526.1"/>
    <property type="molecule type" value="Genomic_DNA"/>
</dbReference>
<protein>
    <recommendedName>
        <fullName evidence="9">Glucose-methanol-choline oxidoreductase C-terminal domain-containing protein</fullName>
    </recommendedName>
</protein>
<sequence>MAVAGRFLSSIGADVLWRSSRDLKILILLRFIRLLGYGGTTLVLALYLNALGFHDTQIGLFMTLTLVGDLAISFILTWVGDRVGVRLTAAVGALLMSAGGVAFAYFENFWLLLLASIVAVINPSANEIDPFKAIEESAIARLSTAHTCNDMFAWWSMLGMFGTAASNLLTGWLINALEDNGMKKLDCHRIIFLGYAGIGLLKLLCSLLLSSEVEQMPLQKESCSTPQSGILTPDEEISDDETAPLLEDNSSGYGAVTETQAQVLATVQEKRLFTPASFAFMWKLSLALIFDFVGSGLAQISWMTYFFKREYDMPEGALGSATFTAGIISSVLNLASSPLSRAIGQVQTMVLCHTVNSISLLMVSVPGNKYIALVIFIFRIVTREIDNAPRQAFISAGVLDHERTSAMGVVNITKTIGSCLGLYITGLFAGLDKFWLAFILAGALKLSYNVLILVLPHLLLSSNLDKLSQVILIGQSFTMDHLLHLDTDVVCLLAKLNSYDYIIVGSGFGGGPLAEQLVSQQYKVLLIERGSVIFSTHVLNTSRPYFNRGASNSPEGNERVYDAVKAKVQCTDRSDSYVGGPVYCVGGRSNLWGTWIPEIGDETLNAFFPPDIVAYLKSGEVQGYQKAFRYLTDSQPGDVIYPEGDGKHEVSASEIGDASQMLNNALSGSNFSLMPIAAQFNAPAPYKFAQGAYSTTLSIINRMYANDQYLSVLVDTEVIAIQHAATNTSDKSVTALKIRDKATNTIKELDVGRAKVILSAGTIGTASIALNSGLDHLNPLVGKGLIDHNVCYVRFAKQKSDNVTEKPLNLKTHLKVGGEECLVTVTINANFFLAGSSATLNTTHFYGRDGALMSPATDAADEKENFDTICVLFEFVGKLDNENSVLNLPGLDPVLDIRRPPIKHEVQCDMEEIIRRVRDSFVGIPSNQPTSADPRECLDPGLRPQHLGFGVFSHECGTMRMDGPQGPGVVDSDLKVKGLDNLWVCDLSVLPVSPEANPSLTLAALSLRLAEHLCGKNH</sequence>
<keyword evidence="8" id="KW-1185">Reference proteome</keyword>
<comment type="caution">
    <text evidence="7">The sequence shown here is derived from an EMBL/GenBank/DDBJ whole genome shotgun (WGS) entry which is preliminary data.</text>
</comment>
<evidence type="ECO:0000256" key="3">
    <source>
        <dbReference type="ARBA" id="ARBA00023180"/>
    </source>
</evidence>
<accession>A0A8H6DP81</accession>
<evidence type="ECO:0008006" key="9">
    <source>
        <dbReference type="Google" id="ProtNLM"/>
    </source>
</evidence>
<evidence type="ECO:0000256" key="1">
    <source>
        <dbReference type="ARBA" id="ARBA00004141"/>
    </source>
</evidence>
<feature type="domain" description="Glucose-methanol-choline oxidoreductase N-terminal" evidence="5">
    <location>
        <begin position="721"/>
        <end position="789"/>
    </location>
</feature>
<dbReference type="Gene3D" id="3.50.50.60">
    <property type="entry name" value="FAD/NAD(P)-binding domain"/>
    <property type="match status" value="2"/>
</dbReference>
<feature type="transmembrane region" description="Helical" evidence="4">
    <location>
        <begin position="27"/>
        <end position="48"/>
    </location>
</feature>
<organism evidence="7 8">
    <name type="scientific">Fusarium mundagurra</name>
    <dbReference type="NCBI Taxonomy" id="1567541"/>
    <lineage>
        <taxon>Eukaryota</taxon>
        <taxon>Fungi</taxon>
        <taxon>Dikarya</taxon>
        <taxon>Ascomycota</taxon>
        <taxon>Pezizomycotina</taxon>
        <taxon>Sordariomycetes</taxon>
        <taxon>Hypocreomycetidae</taxon>
        <taxon>Hypocreales</taxon>
        <taxon>Nectriaceae</taxon>
        <taxon>Fusarium</taxon>
        <taxon>Fusarium fujikuroi species complex</taxon>
    </lineage>
</organism>
<keyword evidence="4" id="KW-0812">Transmembrane</keyword>
<dbReference type="SUPFAM" id="SSF51905">
    <property type="entry name" value="FAD/NAD(P)-binding domain"/>
    <property type="match status" value="1"/>
</dbReference>
<dbReference type="GO" id="GO:0022857">
    <property type="term" value="F:transmembrane transporter activity"/>
    <property type="evidence" value="ECO:0007669"/>
    <property type="project" value="InterPro"/>
</dbReference>
<dbReference type="InterPro" id="IPR011701">
    <property type="entry name" value="MFS"/>
</dbReference>
<dbReference type="InterPro" id="IPR007867">
    <property type="entry name" value="GMC_OxRtase_C"/>
</dbReference>
<dbReference type="OrthoDB" id="167809at2759"/>
<dbReference type="Pfam" id="PF05199">
    <property type="entry name" value="GMC_oxred_C"/>
    <property type="match status" value="1"/>
</dbReference>
<evidence type="ECO:0000256" key="2">
    <source>
        <dbReference type="ARBA" id="ARBA00010790"/>
    </source>
</evidence>
<dbReference type="InterPro" id="IPR036188">
    <property type="entry name" value="FAD/NAD-bd_sf"/>
</dbReference>
<name>A0A8H6DP81_9HYPO</name>
<dbReference type="Pfam" id="PF07690">
    <property type="entry name" value="MFS_1"/>
    <property type="match status" value="1"/>
</dbReference>
<dbReference type="PANTHER" id="PTHR23520">
    <property type="entry name" value="TRANSPORTER, PUTATIVE (AFU_ORTHOLOGUE AFUA_3G04000)-RELATED"/>
    <property type="match status" value="1"/>
</dbReference>
<evidence type="ECO:0000259" key="6">
    <source>
        <dbReference type="Pfam" id="PF05199"/>
    </source>
</evidence>
<feature type="transmembrane region" description="Helical" evidence="4">
    <location>
        <begin position="280"/>
        <end position="305"/>
    </location>
</feature>
<feature type="transmembrane region" description="Helical" evidence="4">
    <location>
        <begin position="152"/>
        <end position="177"/>
    </location>
</feature>
<evidence type="ECO:0000313" key="8">
    <source>
        <dbReference type="Proteomes" id="UP000544331"/>
    </source>
</evidence>
<gene>
    <name evidence="7" type="ORF">FMUND_700</name>
</gene>
<feature type="domain" description="Glucose-methanol-choline oxidoreductase C-terminal" evidence="6">
    <location>
        <begin position="951"/>
        <end position="1005"/>
    </location>
</feature>
<dbReference type="InterPro" id="IPR000172">
    <property type="entry name" value="GMC_OxRdtase_N"/>
</dbReference>